<feature type="coiled-coil region" evidence="9">
    <location>
        <begin position="953"/>
        <end position="980"/>
    </location>
</feature>
<dbReference type="InterPro" id="IPR038774">
    <property type="entry name" value="CEP162-like"/>
</dbReference>
<feature type="region of interest" description="Disordered" evidence="10">
    <location>
        <begin position="26"/>
        <end position="150"/>
    </location>
</feature>
<keyword evidence="5" id="KW-0493">Microtubule</keyword>
<feature type="compositionally biased region" description="Basic and acidic residues" evidence="10">
    <location>
        <begin position="29"/>
        <end position="43"/>
    </location>
</feature>
<feature type="compositionally biased region" description="Basic and acidic residues" evidence="10">
    <location>
        <begin position="140"/>
        <end position="150"/>
    </location>
</feature>
<feature type="region of interest" description="Disordered" evidence="10">
    <location>
        <begin position="358"/>
        <end position="379"/>
    </location>
</feature>
<keyword evidence="6" id="KW-0970">Cilium biogenesis/degradation</keyword>
<evidence type="ECO:0000256" key="9">
    <source>
        <dbReference type="SAM" id="Coils"/>
    </source>
</evidence>
<feature type="compositionally biased region" description="Basic and acidic residues" evidence="10">
    <location>
        <begin position="106"/>
        <end position="121"/>
    </location>
</feature>
<feature type="region of interest" description="Disordered" evidence="10">
    <location>
        <begin position="411"/>
        <end position="601"/>
    </location>
</feature>
<gene>
    <name evidence="11" type="ORF">C0Q70_11087</name>
</gene>
<feature type="coiled-coil region" evidence="9">
    <location>
        <begin position="608"/>
        <end position="664"/>
    </location>
</feature>
<feature type="compositionally biased region" description="Low complexity" evidence="10">
    <location>
        <begin position="62"/>
        <end position="75"/>
    </location>
</feature>
<feature type="compositionally biased region" description="Polar residues" evidence="10">
    <location>
        <begin position="582"/>
        <end position="600"/>
    </location>
</feature>
<feature type="compositionally biased region" description="Low complexity" evidence="10">
    <location>
        <begin position="514"/>
        <end position="531"/>
    </location>
</feature>
<evidence type="ECO:0000256" key="7">
    <source>
        <dbReference type="ARBA" id="ARBA00023054"/>
    </source>
</evidence>
<feature type="compositionally biased region" description="Polar residues" evidence="10">
    <location>
        <begin position="226"/>
        <end position="235"/>
    </location>
</feature>
<feature type="compositionally biased region" description="Basic and acidic residues" evidence="10">
    <location>
        <begin position="183"/>
        <end position="192"/>
    </location>
</feature>
<evidence type="ECO:0000313" key="11">
    <source>
        <dbReference type="EMBL" id="PVD28499.1"/>
    </source>
</evidence>
<evidence type="ECO:0000256" key="3">
    <source>
        <dbReference type="ARBA" id="ARBA00021406"/>
    </source>
</evidence>
<evidence type="ECO:0000256" key="5">
    <source>
        <dbReference type="ARBA" id="ARBA00022701"/>
    </source>
</evidence>
<comment type="caution">
    <text evidence="11">The sequence shown here is derived from an EMBL/GenBank/DDBJ whole genome shotgun (WGS) entry which is preliminary data.</text>
</comment>
<organism evidence="11 12">
    <name type="scientific">Pomacea canaliculata</name>
    <name type="common">Golden apple snail</name>
    <dbReference type="NCBI Taxonomy" id="400727"/>
    <lineage>
        <taxon>Eukaryota</taxon>
        <taxon>Metazoa</taxon>
        <taxon>Spiralia</taxon>
        <taxon>Lophotrochozoa</taxon>
        <taxon>Mollusca</taxon>
        <taxon>Gastropoda</taxon>
        <taxon>Caenogastropoda</taxon>
        <taxon>Architaenioglossa</taxon>
        <taxon>Ampullarioidea</taxon>
        <taxon>Ampullariidae</taxon>
        <taxon>Pomacea</taxon>
    </lineage>
</organism>
<dbReference type="PANTHER" id="PTHR34031:SF1">
    <property type="entry name" value="CENTROSOMAL PROTEIN OF 162 KDA"/>
    <property type="match status" value="1"/>
</dbReference>
<evidence type="ECO:0000256" key="10">
    <source>
        <dbReference type="SAM" id="MobiDB-lite"/>
    </source>
</evidence>
<evidence type="ECO:0000313" key="12">
    <source>
        <dbReference type="Proteomes" id="UP000245119"/>
    </source>
</evidence>
<keyword evidence="4" id="KW-0963">Cytoplasm</keyword>
<dbReference type="GO" id="GO:0005814">
    <property type="term" value="C:centriole"/>
    <property type="evidence" value="ECO:0007669"/>
    <property type="project" value="UniProtKB-SubCell"/>
</dbReference>
<feature type="compositionally biased region" description="Basic and acidic residues" evidence="10">
    <location>
        <begin position="457"/>
        <end position="469"/>
    </location>
</feature>
<reference evidence="11 12" key="1">
    <citation type="submission" date="2018-04" db="EMBL/GenBank/DDBJ databases">
        <title>The genome of golden apple snail Pomacea canaliculata provides insight into stress tolerance and invasive adaptation.</title>
        <authorList>
            <person name="Liu C."/>
            <person name="Liu B."/>
            <person name="Ren Y."/>
            <person name="Zhang Y."/>
            <person name="Wang H."/>
            <person name="Li S."/>
            <person name="Jiang F."/>
            <person name="Yin L."/>
            <person name="Zhang G."/>
            <person name="Qian W."/>
            <person name="Fan W."/>
        </authorList>
    </citation>
    <scope>NUCLEOTIDE SEQUENCE [LARGE SCALE GENOMIC DNA]</scope>
    <source>
        <strain evidence="11">SZHN2017</strain>
        <tissue evidence="11">Muscle</tissue>
    </source>
</reference>
<evidence type="ECO:0000256" key="6">
    <source>
        <dbReference type="ARBA" id="ARBA00022794"/>
    </source>
</evidence>
<dbReference type="Proteomes" id="UP000245119">
    <property type="component" value="Linkage Group LG6"/>
</dbReference>
<evidence type="ECO:0000256" key="1">
    <source>
        <dbReference type="ARBA" id="ARBA00004114"/>
    </source>
</evidence>
<feature type="coiled-coil region" evidence="9">
    <location>
        <begin position="700"/>
        <end position="766"/>
    </location>
</feature>
<evidence type="ECO:0000256" key="4">
    <source>
        <dbReference type="ARBA" id="ARBA00022490"/>
    </source>
</evidence>
<protein>
    <recommendedName>
        <fullName evidence="3">Centrosomal protein of 162 kDa</fullName>
    </recommendedName>
</protein>
<name>A0A2T7P501_POMCA</name>
<keyword evidence="7 9" id="KW-0175">Coiled coil</keyword>
<sequence length="1357" mass="154228">MSRRLSKEDFDATFAAFLKTSVSSEEDTEKINELLRNPMRGEPKNPGLWWMNDEDKKKGASAKKSFLKSSKPLSSETPSKIKLSENVGGTAKLPKGAMVKGIGKSGKTDKTKSKGGKEQSPGKRGTARGKGPTDVSMSKDSLEDISEKSEELELHGHHALVGLHDSTLETTQETSDGAFCGEDSDRSPDKPGFDTLDELAEKQKFFQDLESKANGTLDYSQLNRDLSQTGTTFSPGTAMKAQDFEDEDVVEGEEEEQNHSSHLDPQVDVEISSDKNSSQHKPSMLSKVSLLDSLDSTLNTSLSPQVPGKESTSRDTTQENLGLTFTDNLKTQGTAGAMGTNTKEMEELQRVLREAEMSPTLKGPDTSSMSGREDSRPVERSVGDILKEVDEIYLQQKAALAVEDNIKLMSDYKSPRSPRSAGVGLQKWKNADDRGGFDNSHSEDTEIHKPYSAAVIAEKKGRKNSEKAQSRQTAGTRASEDQDRNNRGRKLSKDRFSHIQSSGYGKRSPDASPRRSYSRSSSLSPTRPMPRGKYTRSSSEATQHHGHKMMAGSDSPSPYHQRSEMRTAVQTQTPKNKYHSKPSLSQPEQMTSKPNMSSAQGGIGLFHEDMLIKELKDLREQYHEEREKNARLVAAAAAKEYEFAQKLESQQLDYEAQISDLKRDNFVISAKLKEYEASGMKHREVEPGSSGGDITSDERIKRIEKECQEQEELLARFQAENKRLYEEIRSKEKAVKLTEEAMFKENQRLMAELVSVKSQLEQREVEWRSKGVITSLAAQQQISAGTTESGTEAVRSTHLEEELKDAKRQHNNALRELKVLQQSQSELEQHVNALVMEKQMLKKQLSEARQARPEEIKNLEQKHTEETERLTRKLKWYAENQELLDQSKRLEENKLRAKEKAADGKKIQDLQRQVKEMEQIIRRRHPNSLPALMMLAASSDDSAPSGDGRSRSVEVLEKRIKKLEGQLEKKDEETSTLLRAMEQKYNAVKFQFEERIADLESQLRMHTRSGDTELKPYEHPHTHALALERELESTRERCKRQVAELNAEVEQLTAELMKIKKQYENEMRSEQARWLQVEAGLRAQILALQTVKEKDQDLSNITATTERLKPVSNGHKKTKYQAEAFAEEHIADIIKENEKLKTRLELLQLEKDQERVNLRRSLAETESIARHSREDFENQLEAMRAAHEKELNKLRAEQALQHSSSKLAALQSRCDSQEVMLQHLQRQLAQREVEVEQMAALKKQETELKAQVEMLQEKLREAKRTQTPVMRHYEALEEKISLLMEKHSKREQELEVLVRSSQRIASQDLIEEAARWKNMVEAKNLEINKFREELDSILEVLRELQRQGVKLPVCSLR</sequence>
<dbReference type="GO" id="GO:0060271">
    <property type="term" value="P:cilium assembly"/>
    <property type="evidence" value="ECO:0007669"/>
    <property type="project" value="TreeGrafter"/>
</dbReference>
<feature type="region of interest" description="Disordered" evidence="10">
    <location>
        <begin position="163"/>
        <end position="198"/>
    </location>
</feature>
<feature type="coiled-coil region" evidence="9">
    <location>
        <begin position="1130"/>
        <end position="1347"/>
    </location>
</feature>
<feature type="compositionally biased region" description="Acidic residues" evidence="10">
    <location>
        <begin position="244"/>
        <end position="256"/>
    </location>
</feature>
<keyword evidence="8" id="KW-0206">Cytoskeleton</keyword>
<comment type="subcellular location">
    <subcellularLocation>
        <location evidence="1">Cytoplasm</location>
        <location evidence="1">Cytoskeleton</location>
        <location evidence="1">Microtubule organizing center</location>
        <location evidence="1">Centrosome</location>
        <location evidence="1">Centriole</location>
    </subcellularLocation>
</comment>
<accession>A0A2T7P501</accession>
<comment type="similarity">
    <text evidence="2">Belongs to the CEP162 family.</text>
</comment>
<feature type="coiled-coil region" evidence="9">
    <location>
        <begin position="1024"/>
        <end position="1073"/>
    </location>
</feature>
<dbReference type="PANTHER" id="PTHR34031">
    <property type="entry name" value="CENTROSOMAL PROTEIN OF 162 KDA"/>
    <property type="match status" value="1"/>
</dbReference>
<feature type="region of interest" description="Disordered" evidence="10">
    <location>
        <begin position="226"/>
        <end position="322"/>
    </location>
</feature>
<dbReference type="OrthoDB" id="2157184at2759"/>
<evidence type="ECO:0000256" key="2">
    <source>
        <dbReference type="ARBA" id="ARBA00009485"/>
    </source>
</evidence>
<dbReference type="EMBL" id="PZQS01000006">
    <property type="protein sequence ID" value="PVD28499.1"/>
    <property type="molecule type" value="Genomic_DNA"/>
</dbReference>
<proteinExistence type="inferred from homology"/>
<feature type="compositionally biased region" description="Basic and acidic residues" evidence="10">
    <location>
        <begin position="478"/>
        <end position="497"/>
    </location>
</feature>
<feature type="compositionally biased region" description="Basic and acidic residues" evidence="10">
    <location>
        <begin position="429"/>
        <end position="449"/>
    </location>
</feature>
<keyword evidence="12" id="KW-1185">Reference proteome</keyword>
<evidence type="ECO:0000256" key="8">
    <source>
        <dbReference type="ARBA" id="ARBA00023212"/>
    </source>
</evidence>
<dbReference type="GO" id="GO:0005879">
    <property type="term" value="C:axonemal microtubule"/>
    <property type="evidence" value="ECO:0007669"/>
    <property type="project" value="TreeGrafter"/>
</dbReference>
<feature type="compositionally biased region" description="Low complexity" evidence="10">
    <location>
        <begin position="283"/>
        <end position="303"/>
    </location>
</feature>
<feature type="coiled-coil region" evidence="9">
    <location>
        <begin position="796"/>
        <end position="920"/>
    </location>
</feature>